<evidence type="ECO:0000313" key="1">
    <source>
        <dbReference type="EMBL" id="KAI8433849.1"/>
    </source>
</evidence>
<evidence type="ECO:0000313" key="2">
    <source>
        <dbReference type="Proteomes" id="UP001064048"/>
    </source>
</evidence>
<comment type="caution">
    <text evidence="1">The sequence shown here is derived from an EMBL/GenBank/DDBJ whole genome shotgun (WGS) entry which is preliminary data.</text>
</comment>
<dbReference type="Proteomes" id="UP001064048">
    <property type="component" value="Chromosome 29"/>
</dbReference>
<protein>
    <submittedName>
        <fullName evidence="1">Uncharacterized protein</fullName>
    </submittedName>
</protein>
<sequence>MPEIGTFQYKFKGFKRPPADHYLRAFFLEEQEKKNTRWWKDKRGMTLQYDYALLKDQPLSDPLKRFAKYRKTVQGKLEERLPLMALLLPSKLLRTRPDAAKALRGNARVLTTPHDLHATLLDVLGMSQYANTYKVVVGPGRAVFEASLTHVVNEDYFLIHPGDISRTNA</sequence>
<gene>
    <name evidence="1" type="ORF">MSG28_015803</name>
</gene>
<organism evidence="1 2">
    <name type="scientific">Choristoneura fumiferana</name>
    <name type="common">Spruce budworm moth</name>
    <name type="synonym">Archips fumiferana</name>
    <dbReference type="NCBI Taxonomy" id="7141"/>
    <lineage>
        <taxon>Eukaryota</taxon>
        <taxon>Metazoa</taxon>
        <taxon>Ecdysozoa</taxon>
        <taxon>Arthropoda</taxon>
        <taxon>Hexapoda</taxon>
        <taxon>Insecta</taxon>
        <taxon>Pterygota</taxon>
        <taxon>Neoptera</taxon>
        <taxon>Endopterygota</taxon>
        <taxon>Lepidoptera</taxon>
        <taxon>Glossata</taxon>
        <taxon>Ditrysia</taxon>
        <taxon>Tortricoidea</taxon>
        <taxon>Tortricidae</taxon>
        <taxon>Tortricinae</taxon>
        <taxon>Choristoneura</taxon>
    </lineage>
</organism>
<dbReference type="EMBL" id="CM046129">
    <property type="protein sequence ID" value="KAI8433849.1"/>
    <property type="molecule type" value="Genomic_DNA"/>
</dbReference>
<name>A0ACC0KBL2_CHOFU</name>
<proteinExistence type="predicted"/>
<accession>A0ACC0KBL2</accession>
<reference evidence="1 2" key="1">
    <citation type="journal article" date="2022" name="Genome Biol. Evol.">
        <title>The Spruce Budworm Genome: Reconstructing the Evolutionary History of Antifreeze Proteins.</title>
        <authorList>
            <person name="Beliveau C."/>
            <person name="Gagne P."/>
            <person name="Picq S."/>
            <person name="Vernygora O."/>
            <person name="Keeling C.I."/>
            <person name="Pinkney K."/>
            <person name="Doucet D."/>
            <person name="Wen F."/>
            <person name="Johnston J.S."/>
            <person name="Maaroufi H."/>
            <person name="Boyle B."/>
            <person name="Laroche J."/>
            <person name="Dewar K."/>
            <person name="Juretic N."/>
            <person name="Blackburn G."/>
            <person name="Nisole A."/>
            <person name="Brunet B."/>
            <person name="Brandao M."/>
            <person name="Lumley L."/>
            <person name="Duan J."/>
            <person name="Quan G."/>
            <person name="Lucarotti C.J."/>
            <person name="Roe A.D."/>
            <person name="Sperling F.A.H."/>
            <person name="Levesque R.C."/>
            <person name="Cusson M."/>
        </authorList>
    </citation>
    <scope>NUCLEOTIDE SEQUENCE [LARGE SCALE GENOMIC DNA]</scope>
    <source>
        <strain evidence="1">Glfc:IPQL:Cfum</strain>
    </source>
</reference>
<keyword evidence="2" id="KW-1185">Reference proteome</keyword>